<name>A0A6I1WRT8_9PSED</name>
<comment type="caution">
    <text evidence="1">The sequence shown here is derived from an EMBL/GenBank/DDBJ whole genome shotgun (WGS) entry which is preliminary data.</text>
</comment>
<gene>
    <name evidence="1" type="ORF">GHO28_28075</name>
</gene>
<dbReference type="Proteomes" id="UP000466863">
    <property type="component" value="Unassembled WGS sequence"/>
</dbReference>
<evidence type="ECO:0000313" key="1">
    <source>
        <dbReference type="EMBL" id="MQU46311.1"/>
    </source>
</evidence>
<feature type="non-terminal residue" evidence="1">
    <location>
        <position position="90"/>
    </location>
</feature>
<proteinExistence type="predicted"/>
<dbReference type="AlphaFoldDB" id="A0A6I1WRT8"/>
<organism evidence="1 2">
    <name type="scientific">Pseudomonas helleri</name>
    <dbReference type="NCBI Taxonomy" id="1608996"/>
    <lineage>
        <taxon>Bacteria</taxon>
        <taxon>Pseudomonadati</taxon>
        <taxon>Pseudomonadota</taxon>
        <taxon>Gammaproteobacteria</taxon>
        <taxon>Pseudomonadales</taxon>
        <taxon>Pseudomonadaceae</taxon>
        <taxon>Pseudomonas</taxon>
    </lineage>
</organism>
<sequence length="90" mass="9182">MAIDLKLSAGNYNQLLSANTTLTQLLTTSLTVANANGATADLKAALGGLLQASLNVKPTNLTLGNLLNLQTGTKSAGLDANLQAFQLVQA</sequence>
<reference evidence="1 2" key="1">
    <citation type="submission" date="2019-10" db="EMBL/GenBank/DDBJ databases">
        <title>Evaluation of single-gene subtyping targets for Pseudomonas.</title>
        <authorList>
            <person name="Reichler S.J."/>
            <person name="Orsi R.H."/>
            <person name="Wiedmann M."/>
            <person name="Martin N.H."/>
            <person name="Murphy S.I."/>
        </authorList>
    </citation>
    <scope>NUCLEOTIDE SEQUENCE [LARGE SCALE GENOMIC DNA]</scope>
    <source>
        <strain evidence="1 2">FSL R10-1876</strain>
    </source>
</reference>
<accession>A0A6I1WRT8</accession>
<protein>
    <submittedName>
        <fullName evidence="1">Uncharacterized protein</fullName>
    </submittedName>
</protein>
<evidence type="ECO:0000313" key="2">
    <source>
        <dbReference type="Proteomes" id="UP000466863"/>
    </source>
</evidence>
<dbReference type="EMBL" id="WIVV01000446">
    <property type="protein sequence ID" value="MQU46311.1"/>
    <property type="molecule type" value="Genomic_DNA"/>
</dbReference>